<evidence type="ECO:0000256" key="2">
    <source>
        <dbReference type="SAM" id="Phobius"/>
    </source>
</evidence>
<dbReference type="AlphaFoldDB" id="A0A067N7M7"/>
<evidence type="ECO:0000313" key="3">
    <source>
        <dbReference type="EMBL" id="KDQ22970.1"/>
    </source>
</evidence>
<gene>
    <name evidence="3" type="ORF">PLEOSDRAFT_1110059</name>
</gene>
<feature type="compositionally biased region" description="Low complexity" evidence="1">
    <location>
        <begin position="63"/>
        <end position="79"/>
    </location>
</feature>
<protein>
    <submittedName>
        <fullName evidence="3">Uncharacterized protein</fullName>
    </submittedName>
</protein>
<dbReference type="HOGENOM" id="CLU_1636103_0_0_1"/>
<evidence type="ECO:0000256" key="1">
    <source>
        <dbReference type="SAM" id="MobiDB-lite"/>
    </source>
</evidence>
<dbReference type="VEuPathDB" id="FungiDB:PLEOSDRAFT_1110059"/>
<proteinExistence type="predicted"/>
<dbReference type="Proteomes" id="UP000027073">
    <property type="component" value="Unassembled WGS sequence"/>
</dbReference>
<feature type="transmembrane region" description="Helical" evidence="2">
    <location>
        <begin position="23"/>
        <end position="43"/>
    </location>
</feature>
<keyword evidence="2" id="KW-1133">Transmembrane helix</keyword>
<reference evidence="4" key="1">
    <citation type="journal article" date="2014" name="Proc. Natl. Acad. Sci. U.S.A.">
        <title>Extensive sampling of basidiomycete genomes demonstrates inadequacy of the white-rot/brown-rot paradigm for wood decay fungi.</title>
        <authorList>
            <person name="Riley R."/>
            <person name="Salamov A.A."/>
            <person name="Brown D.W."/>
            <person name="Nagy L.G."/>
            <person name="Floudas D."/>
            <person name="Held B.W."/>
            <person name="Levasseur A."/>
            <person name="Lombard V."/>
            <person name="Morin E."/>
            <person name="Otillar R."/>
            <person name="Lindquist E.A."/>
            <person name="Sun H."/>
            <person name="LaButti K.M."/>
            <person name="Schmutz J."/>
            <person name="Jabbour D."/>
            <person name="Luo H."/>
            <person name="Baker S.E."/>
            <person name="Pisabarro A.G."/>
            <person name="Walton J.D."/>
            <person name="Blanchette R.A."/>
            <person name="Henrissat B."/>
            <person name="Martin F."/>
            <person name="Cullen D."/>
            <person name="Hibbett D.S."/>
            <person name="Grigoriev I.V."/>
        </authorList>
    </citation>
    <scope>NUCLEOTIDE SEQUENCE [LARGE SCALE GENOMIC DNA]</scope>
    <source>
        <strain evidence="4">PC15</strain>
    </source>
</reference>
<dbReference type="EMBL" id="KL198014">
    <property type="protein sequence ID" value="KDQ22970.1"/>
    <property type="molecule type" value="Genomic_DNA"/>
</dbReference>
<name>A0A067N7M7_PLEO1</name>
<evidence type="ECO:0000313" key="4">
    <source>
        <dbReference type="Proteomes" id="UP000027073"/>
    </source>
</evidence>
<accession>A0A067N7M7</accession>
<organism evidence="3 4">
    <name type="scientific">Pleurotus ostreatus (strain PC15)</name>
    <name type="common">Oyster mushroom</name>
    <dbReference type="NCBI Taxonomy" id="1137138"/>
    <lineage>
        <taxon>Eukaryota</taxon>
        <taxon>Fungi</taxon>
        <taxon>Dikarya</taxon>
        <taxon>Basidiomycota</taxon>
        <taxon>Agaricomycotina</taxon>
        <taxon>Agaricomycetes</taxon>
        <taxon>Agaricomycetidae</taxon>
        <taxon>Agaricales</taxon>
        <taxon>Pleurotineae</taxon>
        <taxon>Pleurotaceae</taxon>
        <taxon>Pleurotus</taxon>
    </lineage>
</organism>
<keyword evidence="2" id="KW-0812">Transmembrane</keyword>
<sequence length="162" mass="17852">MRVTIRTASHINFNPPPLALTTLTYLISTYSIFVFPVALVPSLSSLSLPHHHHHHHPYTPLKSQTQSSSSPSPRGQPHSTAQHYRLSPPTPSIPPAKQTRRLGSPPSPHTPPTSLELSHALVSSLATIHRPPFRVPPYRRPRALSTPPPPTSTSRSPEQQQL</sequence>
<feature type="region of interest" description="Disordered" evidence="1">
    <location>
        <begin position="48"/>
        <end position="116"/>
    </location>
</feature>
<feature type="compositionally biased region" description="Low complexity" evidence="1">
    <location>
        <begin position="152"/>
        <end position="162"/>
    </location>
</feature>
<feature type="region of interest" description="Disordered" evidence="1">
    <location>
        <begin position="128"/>
        <end position="162"/>
    </location>
</feature>
<keyword evidence="2" id="KW-0472">Membrane</keyword>
<dbReference type="InParanoid" id="A0A067N7M7"/>